<comment type="cofactor">
    <cofactor evidence="1">
        <name>FAD</name>
        <dbReference type="ChEBI" id="CHEBI:57692"/>
    </cofactor>
</comment>
<reference evidence="7" key="1">
    <citation type="journal article" date="2019" name="Int. J. Syst. Evol. Microbiol.">
        <title>The Global Catalogue of Microorganisms (GCM) 10K type strain sequencing project: providing services to taxonomists for standard genome sequencing and annotation.</title>
        <authorList>
            <consortium name="The Broad Institute Genomics Platform"/>
            <consortium name="The Broad Institute Genome Sequencing Center for Infectious Disease"/>
            <person name="Wu L."/>
            <person name="Ma J."/>
        </authorList>
    </citation>
    <scope>NUCLEOTIDE SEQUENCE [LARGE SCALE GENOMIC DNA]</scope>
    <source>
        <strain evidence="7">CGMCC 1.15731</strain>
    </source>
</reference>
<evidence type="ECO:0000256" key="2">
    <source>
        <dbReference type="ARBA" id="ARBA00022630"/>
    </source>
</evidence>
<dbReference type="InterPro" id="IPR027477">
    <property type="entry name" value="Succ_DH/fumarate_Rdtase_cat_sf"/>
</dbReference>
<dbReference type="SUPFAM" id="SSF51905">
    <property type="entry name" value="FAD/NAD(P)-binding domain"/>
    <property type="match status" value="1"/>
</dbReference>
<dbReference type="Pfam" id="PF00890">
    <property type="entry name" value="FAD_binding_2"/>
    <property type="match status" value="1"/>
</dbReference>
<protein>
    <submittedName>
        <fullName evidence="6">FAD-binding protein</fullName>
    </submittedName>
</protein>
<accession>A0ABV9H368</accession>
<gene>
    <name evidence="6" type="ORF">ACFO1V_02495</name>
</gene>
<dbReference type="RefSeq" id="WP_374834212.1">
    <property type="nucleotide sequence ID" value="NZ_JBHEEZ010000043.1"/>
</dbReference>
<evidence type="ECO:0000259" key="5">
    <source>
        <dbReference type="Pfam" id="PF00890"/>
    </source>
</evidence>
<dbReference type="InterPro" id="IPR003953">
    <property type="entry name" value="FAD-dep_OxRdtase_2_FAD-bd"/>
</dbReference>
<dbReference type="InterPro" id="IPR050315">
    <property type="entry name" value="FAD-oxidoreductase_2"/>
</dbReference>
<organism evidence="6 7">
    <name type="scientific">Daeguia caeni</name>
    <dbReference type="NCBI Taxonomy" id="439612"/>
    <lineage>
        <taxon>Bacteria</taxon>
        <taxon>Pseudomonadati</taxon>
        <taxon>Pseudomonadota</taxon>
        <taxon>Alphaproteobacteria</taxon>
        <taxon>Hyphomicrobiales</taxon>
        <taxon>Brucellaceae</taxon>
        <taxon>Daeguia</taxon>
    </lineage>
</organism>
<keyword evidence="4" id="KW-0560">Oxidoreductase</keyword>
<dbReference type="SUPFAM" id="SSF56425">
    <property type="entry name" value="Succinate dehydrogenase/fumarate reductase flavoprotein, catalytic domain"/>
    <property type="match status" value="1"/>
</dbReference>
<dbReference type="PANTHER" id="PTHR43400">
    <property type="entry name" value="FUMARATE REDUCTASE"/>
    <property type="match status" value="1"/>
</dbReference>
<dbReference type="PANTHER" id="PTHR43400:SF10">
    <property type="entry name" value="3-OXOSTEROID 1-DEHYDROGENASE"/>
    <property type="match status" value="1"/>
</dbReference>
<dbReference type="EMBL" id="JBHSEL010000029">
    <property type="protein sequence ID" value="MFC4624102.1"/>
    <property type="molecule type" value="Genomic_DNA"/>
</dbReference>
<evidence type="ECO:0000256" key="1">
    <source>
        <dbReference type="ARBA" id="ARBA00001974"/>
    </source>
</evidence>
<evidence type="ECO:0000313" key="7">
    <source>
        <dbReference type="Proteomes" id="UP001596042"/>
    </source>
</evidence>
<dbReference type="Gene3D" id="3.50.50.60">
    <property type="entry name" value="FAD/NAD(P)-binding domain"/>
    <property type="match status" value="2"/>
</dbReference>
<sequence>MTNSTTTQKASRTVDLLVIGAGPAGMAATIFAKMKGLDVLLVEKTDQVGGTAATSAGTLWIPENSQGKAIGDKDSIAEASSYLADLIAIHTPRTDRQRAAYMESGVEAIDFLHNNTDVKFLPCGEHPDYHAKPGAAIRGRAIVPAPFDGRVLGKEFERVRPPIKEFMVFGGMMVGKMDIPRLIGRYRSISNFIYSAGLFLRYLTDRLRYSRGTRLVMGNALVGRMYHTLLQLGVRPQFNTSLDRLIYENGRVTGASLNGPNGREIIAARRGVILATGGFAHNKAYRERLMPKPTPQFSLANAANQGEGVTAAEALGARINEQENGNGGFWTPVSVTKRADGSQGLFPHLSLDRAKPGVIAVNQDGKRFCNEAVSYHDFVEAMYRSGDGKAIPAWLVCNRDFIRKYGLGNIYPGTTNLRRFVQDGYLVEANSPEELAARIGVDAKALRATLERYNEQAARGVDEDFHRGHSALNRFNGDPTVKPNPCVAPIALRDLCAVQVWPAEIACSAGISTDEDGRVVDMDEHPIPGLYACGNDMASIMGDSYPGPGTTLGPAVVFAWRAVKNALGNAH</sequence>
<comment type="caution">
    <text evidence="6">The sequence shown here is derived from an EMBL/GenBank/DDBJ whole genome shotgun (WGS) entry which is preliminary data.</text>
</comment>
<dbReference type="Gene3D" id="3.90.700.10">
    <property type="entry name" value="Succinate dehydrogenase/fumarate reductase flavoprotein, catalytic domain"/>
    <property type="match status" value="1"/>
</dbReference>
<evidence type="ECO:0000313" key="6">
    <source>
        <dbReference type="EMBL" id="MFC4624102.1"/>
    </source>
</evidence>
<keyword evidence="2" id="KW-0285">Flavoprotein</keyword>
<dbReference type="Proteomes" id="UP001596042">
    <property type="component" value="Unassembled WGS sequence"/>
</dbReference>
<evidence type="ECO:0000256" key="4">
    <source>
        <dbReference type="ARBA" id="ARBA00023002"/>
    </source>
</evidence>
<dbReference type="PRINTS" id="PR00411">
    <property type="entry name" value="PNDRDTASEI"/>
</dbReference>
<proteinExistence type="predicted"/>
<keyword evidence="7" id="KW-1185">Reference proteome</keyword>
<evidence type="ECO:0000256" key="3">
    <source>
        <dbReference type="ARBA" id="ARBA00022827"/>
    </source>
</evidence>
<name>A0ABV9H368_9HYPH</name>
<dbReference type="InterPro" id="IPR036188">
    <property type="entry name" value="FAD/NAD-bd_sf"/>
</dbReference>
<keyword evidence="3" id="KW-0274">FAD</keyword>
<feature type="domain" description="FAD-dependent oxidoreductase 2 FAD-binding" evidence="5">
    <location>
        <begin position="15"/>
        <end position="552"/>
    </location>
</feature>